<accession>A0A078S4E5</accession>
<dbReference type="EMBL" id="JNHN01000173">
    <property type="protein sequence ID" value="KDS50875.1"/>
    <property type="molecule type" value="Genomic_DNA"/>
</dbReference>
<proteinExistence type="predicted"/>
<dbReference type="AlphaFoldDB" id="A0A078S4E5"/>
<protein>
    <submittedName>
        <fullName evidence="1">Uncharacterized protein</fullName>
    </submittedName>
</protein>
<dbReference type="Proteomes" id="UP000028013">
    <property type="component" value="Unassembled WGS sequence"/>
</dbReference>
<reference evidence="1 2" key="1">
    <citation type="submission" date="2014-04" db="EMBL/GenBank/DDBJ databases">
        <authorList>
            <person name="Sears C."/>
            <person name="Carroll K."/>
            <person name="Sack B.R."/>
            <person name="Qadri F."/>
            <person name="Myers L.L."/>
            <person name="Chung G.-T."/>
            <person name="Escheverria P."/>
            <person name="Fraser C.M."/>
            <person name="Sadzewicz L."/>
            <person name="Shefchek K.A."/>
            <person name="Tallon L."/>
            <person name="Das S.P."/>
            <person name="Daugherty S."/>
            <person name="Mongodin E.F."/>
        </authorList>
    </citation>
    <scope>NUCLEOTIDE SEQUENCE [LARGE SCALE GENOMIC DNA]</scope>
    <source>
        <strain evidence="1 2">3978 T3 ii</strain>
    </source>
</reference>
<evidence type="ECO:0000313" key="2">
    <source>
        <dbReference type="Proteomes" id="UP000028013"/>
    </source>
</evidence>
<comment type="caution">
    <text evidence="1">The sequence shown here is derived from an EMBL/GenBank/DDBJ whole genome shotgun (WGS) entry which is preliminary data.</text>
</comment>
<evidence type="ECO:0000313" key="1">
    <source>
        <dbReference type="EMBL" id="KDS50875.1"/>
    </source>
</evidence>
<organism evidence="1 2">
    <name type="scientific">Bacteroides uniformis str. 3978 T3 ii</name>
    <dbReference type="NCBI Taxonomy" id="1339349"/>
    <lineage>
        <taxon>Bacteria</taxon>
        <taxon>Pseudomonadati</taxon>
        <taxon>Bacteroidota</taxon>
        <taxon>Bacteroidia</taxon>
        <taxon>Bacteroidales</taxon>
        <taxon>Bacteroidaceae</taxon>
        <taxon>Bacteroides</taxon>
    </lineage>
</organism>
<sequence>MFLVIDVLLREADKSNVFFDNFSDIFRFIIYYSENYSG</sequence>
<gene>
    <name evidence="1" type="ORF">M094_1003</name>
</gene>
<name>A0A078S4E5_BACUN</name>